<dbReference type="OrthoDB" id="809632at2759"/>
<dbReference type="AlphaFoldDB" id="A0A8H5M6A5"/>
<dbReference type="InterPro" id="IPR045010">
    <property type="entry name" value="MDR_fam"/>
</dbReference>
<proteinExistence type="predicted"/>
<dbReference type="InterPro" id="IPR020843">
    <property type="entry name" value="ER"/>
</dbReference>
<dbReference type="EMBL" id="JAACJN010000054">
    <property type="protein sequence ID" value="KAF5382269.1"/>
    <property type="molecule type" value="Genomic_DNA"/>
</dbReference>
<feature type="domain" description="Enoyl reductase (ER)" evidence="2">
    <location>
        <begin position="23"/>
        <end position="352"/>
    </location>
</feature>
<dbReference type="InterPro" id="IPR011032">
    <property type="entry name" value="GroES-like_sf"/>
</dbReference>
<reference evidence="3 4" key="1">
    <citation type="journal article" date="2020" name="ISME J.">
        <title>Uncovering the hidden diversity of litter-decomposition mechanisms in mushroom-forming fungi.</title>
        <authorList>
            <person name="Floudas D."/>
            <person name="Bentzer J."/>
            <person name="Ahren D."/>
            <person name="Johansson T."/>
            <person name="Persson P."/>
            <person name="Tunlid A."/>
        </authorList>
    </citation>
    <scope>NUCLEOTIDE SEQUENCE [LARGE SCALE GENOMIC DNA]</scope>
    <source>
        <strain evidence="3 4">CBS 406.79</strain>
    </source>
</reference>
<dbReference type="Pfam" id="PF16884">
    <property type="entry name" value="ADH_N_2"/>
    <property type="match status" value="1"/>
</dbReference>
<protein>
    <recommendedName>
        <fullName evidence="2">Enoyl reductase (ER) domain-containing protein</fullName>
    </recommendedName>
</protein>
<dbReference type="SUPFAM" id="SSF51735">
    <property type="entry name" value="NAD(P)-binding Rossmann-fold domains"/>
    <property type="match status" value="1"/>
</dbReference>
<dbReference type="Gene3D" id="3.40.50.720">
    <property type="entry name" value="NAD(P)-binding Rossmann-like Domain"/>
    <property type="match status" value="1"/>
</dbReference>
<dbReference type="Gene3D" id="3.90.180.10">
    <property type="entry name" value="Medium-chain alcohol dehydrogenases, catalytic domain"/>
    <property type="match status" value="1"/>
</dbReference>
<dbReference type="SUPFAM" id="SSF50129">
    <property type="entry name" value="GroES-like"/>
    <property type="match status" value="1"/>
</dbReference>
<evidence type="ECO:0000259" key="2">
    <source>
        <dbReference type="SMART" id="SM00829"/>
    </source>
</evidence>
<dbReference type="SMART" id="SM00829">
    <property type="entry name" value="PKS_ER"/>
    <property type="match status" value="1"/>
</dbReference>
<sequence length="357" mass="38523">MSEIVRNSRIIYAAVPTGFPEPGIHLTYNDSLTIDLENVPLNGGLLIKTVALSIDPYMRTIMLGADIDGEKYLLDQPILGYGIGIVLRSEISDIRPGQYVHVDALGNSAVIPLARVTLTRQPEHAEYSVASVSAGVRVMKRSTSLPWSVYVGAAGMAGQTAFYGWREHAPAKKGSTLYVSTGAGAVGSMVIQLAKRDGMRVIASAGTQEKIDFLKEIGADVAFNYKETSVRELLAKQGPVDIYWDNVGGDTLDAALENMSVGGAIIICGYSTNAGSAPASSLMKMVYKDVHMVGFGFNTLEHKYLDEFYATIPPKLESGELKFREEVFRSLDKVPEALLRVLTGKNRGKAVVVLSDG</sequence>
<dbReference type="InterPro" id="IPR041694">
    <property type="entry name" value="ADH_N_2"/>
</dbReference>
<comment type="caution">
    <text evidence="3">The sequence shown here is derived from an EMBL/GenBank/DDBJ whole genome shotgun (WGS) entry which is preliminary data.</text>
</comment>
<gene>
    <name evidence="3" type="ORF">D9757_008938</name>
</gene>
<keyword evidence="4" id="KW-1185">Reference proteome</keyword>
<dbReference type="Proteomes" id="UP000518752">
    <property type="component" value="Unassembled WGS sequence"/>
</dbReference>
<name>A0A8H5M6A5_9AGAR</name>
<dbReference type="GO" id="GO:0016628">
    <property type="term" value="F:oxidoreductase activity, acting on the CH-CH group of donors, NAD or NADP as acceptor"/>
    <property type="evidence" value="ECO:0007669"/>
    <property type="project" value="InterPro"/>
</dbReference>
<evidence type="ECO:0000313" key="3">
    <source>
        <dbReference type="EMBL" id="KAF5382269.1"/>
    </source>
</evidence>
<dbReference type="Pfam" id="PF00107">
    <property type="entry name" value="ADH_zinc_N"/>
    <property type="match status" value="1"/>
</dbReference>
<evidence type="ECO:0000256" key="1">
    <source>
        <dbReference type="ARBA" id="ARBA00023002"/>
    </source>
</evidence>
<dbReference type="InterPro" id="IPR013149">
    <property type="entry name" value="ADH-like_C"/>
</dbReference>
<evidence type="ECO:0000313" key="4">
    <source>
        <dbReference type="Proteomes" id="UP000518752"/>
    </source>
</evidence>
<dbReference type="InterPro" id="IPR036291">
    <property type="entry name" value="NAD(P)-bd_dom_sf"/>
</dbReference>
<keyword evidence="1" id="KW-0560">Oxidoreductase</keyword>
<dbReference type="PANTHER" id="PTHR43205">
    <property type="entry name" value="PROSTAGLANDIN REDUCTASE"/>
    <property type="match status" value="1"/>
</dbReference>
<dbReference type="CDD" id="cd05288">
    <property type="entry name" value="PGDH"/>
    <property type="match status" value="1"/>
</dbReference>
<organism evidence="3 4">
    <name type="scientific">Collybiopsis confluens</name>
    <dbReference type="NCBI Taxonomy" id="2823264"/>
    <lineage>
        <taxon>Eukaryota</taxon>
        <taxon>Fungi</taxon>
        <taxon>Dikarya</taxon>
        <taxon>Basidiomycota</taxon>
        <taxon>Agaricomycotina</taxon>
        <taxon>Agaricomycetes</taxon>
        <taxon>Agaricomycetidae</taxon>
        <taxon>Agaricales</taxon>
        <taxon>Marasmiineae</taxon>
        <taxon>Omphalotaceae</taxon>
        <taxon>Collybiopsis</taxon>
    </lineage>
</organism>
<dbReference type="PANTHER" id="PTHR43205:SF7">
    <property type="entry name" value="PROSTAGLANDIN REDUCTASE 1"/>
    <property type="match status" value="1"/>
</dbReference>
<accession>A0A8H5M6A5</accession>